<dbReference type="InterPro" id="IPR010985">
    <property type="entry name" value="Ribbon_hlx_hlx"/>
</dbReference>
<evidence type="ECO:0000313" key="1">
    <source>
        <dbReference type="EMBL" id="MEQ2443435.1"/>
    </source>
</evidence>
<name>A0ABV1E805_9FIRM</name>
<dbReference type="SUPFAM" id="SSF47598">
    <property type="entry name" value="Ribbon-helix-helix"/>
    <property type="match status" value="1"/>
</dbReference>
<protein>
    <recommendedName>
        <fullName evidence="3">Arc-like DNA binding domain-containing protein</fullName>
    </recommendedName>
</protein>
<evidence type="ECO:0008006" key="3">
    <source>
        <dbReference type="Google" id="ProtNLM"/>
    </source>
</evidence>
<accession>A0ABV1E805</accession>
<dbReference type="Proteomes" id="UP001464378">
    <property type="component" value="Unassembled WGS sequence"/>
</dbReference>
<keyword evidence="2" id="KW-1185">Reference proteome</keyword>
<sequence>MMKKEIKNIGLRVSPEVHQKLRYIAEYEGRTLNGQVYYLMQTCIRDFEKEHGPIRPEDLK</sequence>
<dbReference type="InterPro" id="IPR008651">
    <property type="entry name" value="Uncharacterised_HicB"/>
</dbReference>
<comment type="caution">
    <text evidence="1">The sequence shown here is derived from an EMBL/GenBank/DDBJ whole genome shotgun (WGS) entry which is preliminary data.</text>
</comment>
<dbReference type="RefSeq" id="WP_294517816.1">
    <property type="nucleotide sequence ID" value="NZ_JBBMFK010000011.1"/>
</dbReference>
<dbReference type="Gene3D" id="1.10.1220.10">
    <property type="entry name" value="Met repressor-like"/>
    <property type="match status" value="1"/>
</dbReference>
<evidence type="ECO:0000313" key="2">
    <source>
        <dbReference type="Proteomes" id="UP001464378"/>
    </source>
</evidence>
<dbReference type="Pfam" id="PF05534">
    <property type="entry name" value="HicB"/>
    <property type="match status" value="1"/>
</dbReference>
<gene>
    <name evidence="1" type="ORF">WMO64_08120</name>
</gene>
<dbReference type="InterPro" id="IPR013321">
    <property type="entry name" value="Arc_rbn_hlx_hlx"/>
</dbReference>
<reference evidence="1 2" key="1">
    <citation type="submission" date="2024-03" db="EMBL/GenBank/DDBJ databases">
        <title>Human intestinal bacterial collection.</title>
        <authorList>
            <person name="Pauvert C."/>
            <person name="Hitch T.C.A."/>
            <person name="Clavel T."/>
        </authorList>
    </citation>
    <scope>NUCLEOTIDE SEQUENCE [LARGE SCALE GENOMIC DNA]</scope>
    <source>
        <strain evidence="1 2">CLA-AP-H29</strain>
    </source>
</reference>
<organism evidence="1 2">
    <name type="scientific">Pseudoflavonifractor intestinihominis</name>
    <dbReference type="NCBI Taxonomy" id="3133171"/>
    <lineage>
        <taxon>Bacteria</taxon>
        <taxon>Bacillati</taxon>
        <taxon>Bacillota</taxon>
        <taxon>Clostridia</taxon>
        <taxon>Eubacteriales</taxon>
        <taxon>Oscillospiraceae</taxon>
        <taxon>Pseudoflavonifractor</taxon>
    </lineage>
</organism>
<dbReference type="EMBL" id="JBBMFK010000011">
    <property type="protein sequence ID" value="MEQ2443435.1"/>
    <property type="molecule type" value="Genomic_DNA"/>
</dbReference>
<proteinExistence type="predicted"/>